<evidence type="ECO:0000256" key="1">
    <source>
        <dbReference type="SAM" id="Phobius"/>
    </source>
</evidence>
<feature type="transmembrane region" description="Helical" evidence="1">
    <location>
        <begin position="7"/>
        <end position="29"/>
    </location>
</feature>
<dbReference type="Pfam" id="PF20664">
    <property type="entry name" value="DUF6814"/>
    <property type="match status" value="1"/>
</dbReference>
<evidence type="ECO:0000313" key="2">
    <source>
        <dbReference type="EMBL" id="OCA76313.1"/>
    </source>
</evidence>
<proteinExistence type="predicted"/>
<dbReference type="OrthoDB" id="679529at2"/>
<organism evidence="2 3">
    <name type="scientific">Chryseobacterium artocarpi</name>
    <dbReference type="NCBI Taxonomy" id="1414727"/>
    <lineage>
        <taxon>Bacteria</taxon>
        <taxon>Pseudomonadati</taxon>
        <taxon>Bacteroidota</taxon>
        <taxon>Flavobacteriia</taxon>
        <taxon>Flavobacteriales</taxon>
        <taxon>Weeksellaceae</taxon>
        <taxon>Chryseobacterium group</taxon>
        <taxon>Chryseobacterium</taxon>
    </lineage>
</organism>
<keyword evidence="1" id="KW-1133">Transmembrane helix</keyword>
<name>A0A1B8ZXK2_9FLAO</name>
<accession>A0A1B8ZXK2</accession>
<sequence>MNGLKKILGILWIAIAVVVGYFGITVMGIPKIASGKQEDLVFGIIILFVLMPIISGGMAVFGYYAITGEYSDDKI</sequence>
<keyword evidence="1" id="KW-0472">Membrane</keyword>
<dbReference type="EMBL" id="MAYH01000012">
    <property type="protein sequence ID" value="OCA76313.1"/>
    <property type="molecule type" value="Genomic_DNA"/>
</dbReference>
<dbReference type="InterPro" id="IPR049211">
    <property type="entry name" value="DUF6814"/>
</dbReference>
<gene>
    <name evidence="2" type="ORF">BBI01_06360</name>
</gene>
<dbReference type="AlphaFoldDB" id="A0A1B8ZXK2"/>
<evidence type="ECO:0000313" key="3">
    <source>
        <dbReference type="Proteomes" id="UP000092651"/>
    </source>
</evidence>
<protein>
    <submittedName>
        <fullName evidence="2">Uncharacterized protein</fullName>
    </submittedName>
</protein>
<dbReference type="RefSeq" id="WP_065393983.1">
    <property type="nucleotide sequence ID" value="NZ_JBOFOB010000377.1"/>
</dbReference>
<keyword evidence="1" id="KW-0812">Transmembrane</keyword>
<comment type="caution">
    <text evidence="2">The sequence shown here is derived from an EMBL/GenBank/DDBJ whole genome shotgun (WGS) entry which is preliminary data.</text>
</comment>
<reference evidence="2 3" key="1">
    <citation type="submission" date="2016-07" db="EMBL/GenBank/DDBJ databases">
        <authorList>
            <person name="Jeong J.-J."/>
            <person name="Kim D.W."/>
            <person name="Sang M.K."/>
            <person name="Choi I.-G."/>
            <person name="Kim K.D."/>
        </authorList>
    </citation>
    <scope>NUCLEOTIDE SEQUENCE [LARGE SCALE GENOMIC DNA]</scope>
    <source>
        <strain evidence="2 3">UTM-3</strain>
    </source>
</reference>
<feature type="transmembrane region" description="Helical" evidence="1">
    <location>
        <begin position="41"/>
        <end position="66"/>
    </location>
</feature>
<keyword evidence="3" id="KW-1185">Reference proteome</keyword>
<dbReference type="Proteomes" id="UP000092651">
    <property type="component" value="Unassembled WGS sequence"/>
</dbReference>